<evidence type="ECO:0000313" key="6">
    <source>
        <dbReference type="Proteomes" id="UP000196125"/>
    </source>
</evidence>
<proteinExistence type="inferred from homology"/>
<dbReference type="GO" id="GO:0006355">
    <property type="term" value="P:regulation of DNA-templated transcription"/>
    <property type="evidence" value="ECO:0007669"/>
    <property type="project" value="InterPro"/>
</dbReference>
<evidence type="ECO:0000256" key="2">
    <source>
        <dbReference type="ARBA" id="ARBA00017940"/>
    </source>
</evidence>
<evidence type="ECO:0000313" key="5">
    <source>
        <dbReference type="EMBL" id="SMR99228.1"/>
    </source>
</evidence>
<dbReference type="AlphaFoldDB" id="A0A1Y6INL6"/>
<evidence type="ECO:0000256" key="3">
    <source>
        <dbReference type="ARBA" id="ARBA00022649"/>
    </source>
</evidence>
<gene>
    <name evidence="5" type="primary">parD1</name>
    <name evidence="5" type="ORF">VIM7927_00452</name>
</gene>
<dbReference type="InterPro" id="IPR022789">
    <property type="entry name" value="ParD"/>
</dbReference>
<comment type="similarity">
    <text evidence="1">Belongs to the ParD antitoxin family.</text>
</comment>
<dbReference type="PANTHER" id="PTHR36582:SF2">
    <property type="entry name" value="ANTITOXIN PARD"/>
    <property type="match status" value="1"/>
</dbReference>
<dbReference type="PANTHER" id="PTHR36582">
    <property type="entry name" value="ANTITOXIN PARD"/>
    <property type="match status" value="1"/>
</dbReference>
<dbReference type="Gene3D" id="6.10.10.120">
    <property type="entry name" value="Antitoxin ParD1-like"/>
    <property type="match status" value="1"/>
</dbReference>
<keyword evidence="3" id="KW-1277">Toxin-antitoxin system</keyword>
<dbReference type="CDD" id="cd22231">
    <property type="entry name" value="RHH_NikR_HicB-like"/>
    <property type="match status" value="1"/>
</dbReference>
<dbReference type="SUPFAM" id="SSF47598">
    <property type="entry name" value="Ribbon-helix-helix"/>
    <property type="match status" value="1"/>
</dbReference>
<dbReference type="InterPro" id="IPR038296">
    <property type="entry name" value="ParD_sf"/>
</dbReference>
<accession>A0A1Y6INL6</accession>
<comment type="function">
    <text evidence="4">Antitoxin component of a type II toxin-antitoxin (TA) system. Neutralizes the effect of toxin ParE.</text>
</comment>
<dbReference type="EMBL" id="FXXI01000001">
    <property type="protein sequence ID" value="SMR99228.1"/>
    <property type="molecule type" value="Genomic_DNA"/>
</dbReference>
<evidence type="ECO:0000256" key="1">
    <source>
        <dbReference type="ARBA" id="ARBA00008580"/>
    </source>
</evidence>
<dbReference type="Pfam" id="PF03693">
    <property type="entry name" value="ParD_antitoxin"/>
    <property type="match status" value="1"/>
</dbReference>
<dbReference type="NCBIfam" id="TIGR02606">
    <property type="entry name" value="antidote_CC2985"/>
    <property type="match status" value="1"/>
</dbReference>
<name>A0A1Y6INL6_9VIBR</name>
<dbReference type="Proteomes" id="UP000196125">
    <property type="component" value="Unassembled WGS sequence"/>
</dbReference>
<organism evidence="5 6">
    <name type="scientific">Vibrio mangrovi</name>
    <dbReference type="NCBI Taxonomy" id="474394"/>
    <lineage>
        <taxon>Bacteria</taxon>
        <taxon>Pseudomonadati</taxon>
        <taxon>Pseudomonadota</taxon>
        <taxon>Gammaproteobacteria</taxon>
        <taxon>Vibrionales</taxon>
        <taxon>Vibrionaceae</taxon>
        <taxon>Vibrio</taxon>
    </lineage>
</organism>
<protein>
    <recommendedName>
        <fullName evidence="2">Antitoxin ParD</fullName>
    </recommendedName>
</protein>
<evidence type="ECO:0000256" key="4">
    <source>
        <dbReference type="ARBA" id="ARBA00037106"/>
    </source>
</evidence>
<reference evidence="5 6" key="1">
    <citation type="submission" date="2017-05" db="EMBL/GenBank/DDBJ databases">
        <authorList>
            <person name="Song R."/>
            <person name="Chenine A.L."/>
            <person name="Ruprecht R.M."/>
        </authorList>
    </citation>
    <scope>NUCLEOTIDE SEQUENCE [LARGE SCALE GENOMIC DNA]</scope>
    <source>
        <strain evidence="5 6">CECT 7927</strain>
    </source>
</reference>
<sequence length="109" mass="12149">MLILHFTLKVLSIVLTIHTIEHHTMSSTERSRTTSVTIGPQLDEFVRQLIASGRYGSTSEVVRSALRLLERQEKQTAALKNIIEAGENSGECELSLHEIAASIKQKHNV</sequence>
<dbReference type="InterPro" id="IPR010985">
    <property type="entry name" value="Ribbon_hlx_hlx"/>
</dbReference>